<dbReference type="SMART" id="SM00822">
    <property type="entry name" value="PKS_KR"/>
    <property type="match status" value="1"/>
</dbReference>
<reference evidence="4 5" key="1">
    <citation type="submission" date="2018-06" db="EMBL/GenBank/DDBJ databases">
        <title>Genomic Encyclopedia of Type Strains, Phase III (KMG-III): the genomes of soil and plant-associated and newly described type strains.</title>
        <authorList>
            <person name="Whitman W."/>
        </authorList>
    </citation>
    <scope>NUCLEOTIDE SEQUENCE [LARGE SCALE GENOMIC DNA]</scope>
    <source>
        <strain evidence="4 5">CGMCC 4.7090</strain>
    </source>
</reference>
<proteinExistence type="inferred from homology"/>
<dbReference type="Proteomes" id="UP000249341">
    <property type="component" value="Unassembled WGS sequence"/>
</dbReference>
<comment type="caution">
    <text evidence="4">The sequence shown here is derived from an EMBL/GenBank/DDBJ whole genome shotgun (WGS) entry which is preliminary data.</text>
</comment>
<dbReference type="Gene3D" id="3.40.50.720">
    <property type="entry name" value="NAD(P)-binding Rossmann-like Domain"/>
    <property type="match status" value="1"/>
</dbReference>
<dbReference type="PROSITE" id="PS00061">
    <property type="entry name" value="ADH_SHORT"/>
    <property type="match status" value="1"/>
</dbReference>
<dbReference type="InterPro" id="IPR002347">
    <property type="entry name" value="SDR_fam"/>
</dbReference>
<gene>
    <name evidence="4" type="ORF">B0I29_117215</name>
</gene>
<dbReference type="Pfam" id="PF00106">
    <property type="entry name" value="adh_short"/>
    <property type="match status" value="1"/>
</dbReference>
<feature type="domain" description="Ketoreductase" evidence="3">
    <location>
        <begin position="75"/>
        <end position="250"/>
    </location>
</feature>
<sequence>MLASDDWLHTDDRRWVEASGVETEPENAFSARDLPSAAGLARICARRHTPGPSVLATTRRNLCDRLSDKLEAIMELVVVTGASTGLGASTARALAHQGFHVLAGVRRERDADAIRGENIEPVILDITEAAHVAALAARVAADARPLRALVNNAGIQVNAPVEVMPMAQWRRTFEVNLFGHIAVTQALLPALLRSKGRVVNISSIGGRIAMPTYGAYAGAKFALEAVSDSLRREVAALGVPVMVIEPGGVRTQMASRGVATANHLAAAMTPEQEKRYGTLVQAINTLMSTGTASGVTADAAARVIVKAVTTRRPRTRYTIGRDAALLIRLARVLPDRMLDRVSAANLRRHNPGILATAG</sequence>
<protein>
    <submittedName>
        <fullName evidence="4">NADP-dependent 3-hydroxy acid dehydrogenase YdfG</fullName>
    </submittedName>
</protein>
<dbReference type="AlphaFoldDB" id="A0A327Z3I8"/>
<dbReference type="EMBL" id="QLMJ01000017">
    <property type="protein sequence ID" value="RAK29889.1"/>
    <property type="molecule type" value="Genomic_DNA"/>
</dbReference>
<accession>A0A327Z3I8</accession>
<dbReference type="PRINTS" id="PR00080">
    <property type="entry name" value="SDRFAMILY"/>
</dbReference>
<organism evidence="4 5">
    <name type="scientific">Actinoplanes lutulentus</name>
    <dbReference type="NCBI Taxonomy" id="1287878"/>
    <lineage>
        <taxon>Bacteria</taxon>
        <taxon>Bacillati</taxon>
        <taxon>Actinomycetota</taxon>
        <taxon>Actinomycetes</taxon>
        <taxon>Micromonosporales</taxon>
        <taxon>Micromonosporaceae</taxon>
        <taxon>Actinoplanes</taxon>
    </lineage>
</organism>
<evidence type="ECO:0000313" key="4">
    <source>
        <dbReference type="EMBL" id="RAK29889.1"/>
    </source>
</evidence>
<keyword evidence="5" id="KW-1185">Reference proteome</keyword>
<dbReference type="GO" id="GO:0016491">
    <property type="term" value="F:oxidoreductase activity"/>
    <property type="evidence" value="ECO:0007669"/>
    <property type="project" value="TreeGrafter"/>
</dbReference>
<evidence type="ECO:0000259" key="3">
    <source>
        <dbReference type="SMART" id="SM00822"/>
    </source>
</evidence>
<evidence type="ECO:0000256" key="2">
    <source>
        <dbReference type="RuleBase" id="RU000363"/>
    </source>
</evidence>
<dbReference type="GO" id="GO:0008202">
    <property type="term" value="P:steroid metabolic process"/>
    <property type="evidence" value="ECO:0007669"/>
    <property type="project" value="TreeGrafter"/>
</dbReference>
<evidence type="ECO:0000313" key="5">
    <source>
        <dbReference type="Proteomes" id="UP000249341"/>
    </source>
</evidence>
<dbReference type="InterPro" id="IPR057326">
    <property type="entry name" value="KR_dom"/>
</dbReference>
<dbReference type="InterPro" id="IPR020904">
    <property type="entry name" value="Sc_DH/Rdtase_CS"/>
</dbReference>
<dbReference type="PANTHER" id="PTHR43313:SF1">
    <property type="entry name" value="3BETA-HYDROXYSTEROID DEHYDROGENASE DHS-16"/>
    <property type="match status" value="1"/>
</dbReference>
<dbReference type="PRINTS" id="PR00081">
    <property type="entry name" value="GDHRDH"/>
</dbReference>
<comment type="similarity">
    <text evidence="1 2">Belongs to the short-chain dehydrogenases/reductases (SDR) family.</text>
</comment>
<evidence type="ECO:0000256" key="1">
    <source>
        <dbReference type="ARBA" id="ARBA00006484"/>
    </source>
</evidence>
<dbReference type="PANTHER" id="PTHR43313">
    <property type="entry name" value="SHORT-CHAIN DEHYDROGENASE/REDUCTASE FAMILY 9C"/>
    <property type="match status" value="1"/>
</dbReference>
<name>A0A327Z3I8_9ACTN</name>
<dbReference type="InterPro" id="IPR036291">
    <property type="entry name" value="NAD(P)-bd_dom_sf"/>
</dbReference>
<dbReference type="SUPFAM" id="SSF51735">
    <property type="entry name" value="NAD(P)-binding Rossmann-fold domains"/>
    <property type="match status" value="1"/>
</dbReference>